<feature type="region of interest" description="Disordered" evidence="1">
    <location>
        <begin position="527"/>
        <end position="603"/>
    </location>
</feature>
<dbReference type="AlphaFoldDB" id="A0A1F7GZK7"/>
<comment type="caution">
    <text evidence="2">The sequence shown here is derived from an EMBL/GenBank/DDBJ whole genome shotgun (WGS) entry which is preliminary data.</text>
</comment>
<accession>A0A1F7GZK7</accession>
<name>A0A1F7GZK7_9BACT</name>
<dbReference type="EMBL" id="MFZO01000034">
    <property type="protein sequence ID" value="OGK24401.1"/>
    <property type="molecule type" value="Genomic_DNA"/>
</dbReference>
<protein>
    <submittedName>
        <fullName evidence="2">Uncharacterized protein</fullName>
    </submittedName>
</protein>
<sequence length="603" mass="68617">PMKAETPTERQKYMNIRSELFNRAIKEDKTAKQVLSSISTSKIEQLQRREEMLKTTPQSIPVTHIVSIKVKIPTEKVQSATSSFVQSVSQNTTMLQSLSQITQIPQTKVQSVLNAYTQNISQPTSKVIQSIAAQTDISKEKVASIIQNTTNVIRQSQIVDRIAVKEQVAVERVEKILQTIPTILQKEKERVMTTVSTDNTFITQLGKQTNLRTDQVKTILNTFNQNVNQPLSTTVNNIAKQTGVEKEKVERVLLSIPQILEREKETVVNVISTQIGIPIEKATSITKSIFSSASTDNTFITQLANQTNLQTDQVKTILNTFTQNVNQPLSTTVNNITKQTGIEKEKVVHTVNSVVNNLKTSKDMVKQISQKENIKESDLQKIVQNQLPVVAQPEKYIEQTISIPPSVSLDEYEQVKKMWKDQYERGEVPISDKIKSRDQWIGQDVVFITNTLNKLVSDSPEIKQEGLDELGYILPIFLINNLKGDQLLVYLKAKLEAAKEVQVIKEREIEIEEKVKEEKVEEFVEVEAPKAEEKEKVMEMKEELEEKETEDKQAGEKQQGEEEKEETMELKEEVKDKESDEKKEKPSGEVEQQKKDEENKNKN</sequence>
<gene>
    <name evidence="2" type="ORF">A3C25_06030</name>
</gene>
<evidence type="ECO:0000313" key="2">
    <source>
        <dbReference type="EMBL" id="OGK24401.1"/>
    </source>
</evidence>
<dbReference type="Proteomes" id="UP000177913">
    <property type="component" value="Unassembled WGS sequence"/>
</dbReference>
<evidence type="ECO:0000256" key="1">
    <source>
        <dbReference type="SAM" id="MobiDB-lite"/>
    </source>
</evidence>
<organism evidence="2 3">
    <name type="scientific">Candidatus Roizmanbacteria bacterium RIFCSPHIGHO2_02_FULL_38_11</name>
    <dbReference type="NCBI Taxonomy" id="1802039"/>
    <lineage>
        <taxon>Bacteria</taxon>
        <taxon>Candidatus Roizmaniibacteriota</taxon>
    </lineage>
</organism>
<evidence type="ECO:0000313" key="3">
    <source>
        <dbReference type="Proteomes" id="UP000177913"/>
    </source>
</evidence>
<feature type="compositionally biased region" description="Basic and acidic residues" evidence="1">
    <location>
        <begin position="527"/>
        <end position="541"/>
    </location>
</feature>
<reference evidence="2 3" key="1">
    <citation type="journal article" date="2016" name="Nat. Commun.">
        <title>Thousands of microbial genomes shed light on interconnected biogeochemical processes in an aquifer system.</title>
        <authorList>
            <person name="Anantharaman K."/>
            <person name="Brown C.T."/>
            <person name="Hug L.A."/>
            <person name="Sharon I."/>
            <person name="Castelle C.J."/>
            <person name="Probst A.J."/>
            <person name="Thomas B.C."/>
            <person name="Singh A."/>
            <person name="Wilkins M.J."/>
            <person name="Karaoz U."/>
            <person name="Brodie E.L."/>
            <person name="Williams K.H."/>
            <person name="Hubbard S.S."/>
            <person name="Banfield J.F."/>
        </authorList>
    </citation>
    <scope>NUCLEOTIDE SEQUENCE [LARGE SCALE GENOMIC DNA]</scope>
</reference>
<feature type="non-terminal residue" evidence="2">
    <location>
        <position position="1"/>
    </location>
</feature>
<feature type="compositionally biased region" description="Basic and acidic residues" evidence="1">
    <location>
        <begin position="549"/>
        <end position="603"/>
    </location>
</feature>
<proteinExistence type="predicted"/>